<gene>
    <name evidence="9" type="ordered locus">Bcav_1439</name>
</gene>
<dbReference type="Proteomes" id="UP000007962">
    <property type="component" value="Chromosome"/>
</dbReference>
<name>C5C2L1_BEUC1</name>
<keyword evidence="2 7" id="KW-0813">Transport</keyword>
<keyword evidence="4 7" id="KW-0812">Transmembrane</keyword>
<feature type="transmembrane region" description="Helical" evidence="7">
    <location>
        <begin position="79"/>
        <end position="103"/>
    </location>
</feature>
<sequence length="296" mass="31938">MSRRRIHGTPVAAWPVQTLKAVLLGTLCVLVLLPFLAVISTSLAGQDQLSRAGGLVLWPHGVHLDAYRSILSGGVVTRAVLVSVGITLVGTALSLFTSCLLAYGLSRPRSFGSRPALLVVLFSMLFSAGIIPTYLLVKQVGLIDSWWALILPTMISGFNVVVLRSFFMNVPSELLESARIDGAGEWVTFSRIVLPLSKAVLAVVGLFYAVGYWNAFFNALLYLNDSAKWPLQLVLRTYVINETALASTDLGTAENLPSQSSIQMAILVLSIVPILVIYPFLQRHFAKGVLTGAVKG</sequence>
<evidence type="ECO:0000259" key="8">
    <source>
        <dbReference type="PROSITE" id="PS50928"/>
    </source>
</evidence>
<dbReference type="CDD" id="cd06261">
    <property type="entry name" value="TM_PBP2"/>
    <property type="match status" value="1"/>
</dbReference>
<evidence type="ECO:0000256" key="5">
    <source>
        <dbReference type="ARBA" id="ARBA00022989"/>
    </source>
</evidence>
<evidence type="ECO:0000256" key="6">
    <source>
        <dbReference type="ARBA" id="ARBA00023136"/>
    </source>
</evidence>
<dbReference type="RefSeq" id="WP_015881937.1">
    <property type="nucleotide sequence ID" value="NC_012669.1"/>
</dbReference>
<evidence type="ECO:0000256" key="1">
    <source>
        <dbReference type="ARBA" id="ARBA00004651"/>
    </source>
</evidence>
<reference evidence="9 10" key="1">
    <citation type="journal article" date="2009" name="Stand. Genomic Sci.">
        <title>Complete genome sequence of Beutenbergia cavernae type strain (HKI 0122).</title>
        <authorList>
            <person name="Land M."/>
            <person name="Pukall R."/>
            <person name="Abt B."/>
            <person name="Goker M."/>
            <person name="Rohde M."/>
            <person name="Glavina Del Rio T."/>
            <person name="Tice H."/>
            <person name="Copeland A."/>
            <person name="Cheng J.F."/>
            <person name="Lucas S."/>
            <person name="Chen F."/>
            <person name="Nolan M."/>
            <person name="Bruce D."/>
            <person name="Goodwin L."/>
            <person name="Pitluck S."/>
            <person name="Ivanova N."/>
            <person name="Mavromatis K."/>
            <person name="Ovchinnikova G."/>
            <person name="Pati A."/>
            <person name="Chen A."/>
            <person name="Palaniappan K."/>
            <person name="Hauser L."/>
            <person name="Chang Y.J."/>
            <person name="Jefferies C.C."/>
            <person name="Saunders E."/>
            <person name="Brettin T."/>
            <person name="Detter J.C."/>
            <person name="Han C."/>
            <person name="Chain P."/>
            <person name="Bristow J."/>
            <person name="Eisen J.A."/>
            <person name="Markowitz V."/>
            <person name="Hugenholtz P."/>
            <person name="Kyrpides N.C."/>
            <person name="Klenk H.P."/>
            <person name="Lapidus A."/>
        </authorList>
    </citation>
    <scope>NUCLEOTIDE SEQUENCE [LARGE SCALE GENOMIC DNA]</scope>
    <source>
        <strain evidence="10">ATCC BAA-8 / DSM 12333 / NBRC 16432</strain>
    </source>
</reference>
<evidence type="ECO:0000256" key="3">
    <source>
        <dbReference type="ARBA" id="ARBA00022475"/>
    </source>
</evidence>
<feature type="domain" description="ABC transmembrane type-1" evidence="8">
    <location>
        <begin position="80"/>
        <end position="277"/>
    </location>
</feature>
<comment type="subcellular location">
    <subcellularLocation>
        <location evidence="1 7">Cell membrane</location>
        <topology evidence="1 7">Multi-pass membrane protein</topology>
    </subcellularLocation>
</comment>
<dbReference type="Pfam" id="PF00528">
    <property type="entry name" value="BPD_transp_1"/>
    <property type="match status" value="1"/>
</dbReference>
<dbReference type="InterPro" id="IPR035906">
    <property type="entry name" value="MetI-like_sf"/>
</dbReference>
<evidence type="ECO:0000313" key="9">
    <source>
        <dbReference type="EMBL" id="ACQ79697.1"/>
    </source>
</evidence>
<dbReference type="PANTHER" id="PTHR43744:SF9">
    <property type="entry name" value="POLYGALACTURONAN_RHAMNOGALACTURONAN TRANSPORT SYSTEM PERMEASE PROTEIN YTCP"/>
    <property type="match status" value="1"/>
</dbReference>
<dbReference type="GO" id="GO:0055085">
    <property type="term" value="P:transmembrane transport"/>
    <property type="evidence" value="ECO:0007669"/>
    <property type="project" value="InterPro"/>
</dbReference>
<feature type="transmembrane region" description="Helical" evidence="7">
    <location>
        <begin position="262"/>
        <end position="281"/>
    </location>
</feature>
<feature type="transmembrane region" description="Helical" evidence="7">
    <location>
        <begin position="115"/>
        <end position="134"/>
    </location>
</feature>
<accession>C5C2L1</accession>
<dbReference type="EMBL" id="CP001618">
    <property type="protein sequence ID" value="ACQ79697.1"/>
    <property type="molecule type" value="Genomic_DNA"/>
</dbReference>
<dbReference type="STRING" id="471853.Bcav_1439"/>
<dbReference type="KEGG" id="bcv:Bcav_1439"/>
<dbReference type="PROSITE" id="PS50928">
    <property type="entry name" value="ABC_TM1"/>
    <property type="match status" value="1"/>
</dbReference>
<keyword evidence="6 7" id="KW-0472">Membrane</keyword>
<dbReference type="AlphaFoldDB" id="C5C2L1"/>
<evidence type="ECO:0000256" key="4">
    <source>
        <dbReference type="ARBA" id="ARBA00022692"/>
    </source>
</evidence>
<dbReference type="SUPFAM" id="SSF161098">
    <property type="entry name" value="MetI-like"/>
    <property type="match status" value="1"/>
</dbReference>
<dbReference type="OrthoDB" id="3524874at2"/>
<organism evidence="9 10">
    <name type="scientific">Beutenbergia cavernae (strain ATCC BAA-8 / DSM 12333 / CCUG 43141 / JCM 11478 / NBRC 16432 / NCIMB 13614 / HKI 0122)</name>
    <dbReference type="NCBI Taxonomy" id="471853"/>
    <lineage>
        <taxon>Bacteria</taxon>
        <taxon>Bacillati</taxon>
        <taxon>Actinomycetota</taxon>
        <taxon>Actinomycetes</taxon>
        <taxon>Micrococcales</taxon>
        <taxon>Beutenbergiaceae</taxon>
        <taxon>Beutenbergia</taxon>
    </lineage>
</organism>
<dbReference type="PANTHER" id="PTHR43744">
    <property type="entry name" value="ABC TRANSPORTER PERMEASE PROTEIN MG189-RELATED-RELATED"/>
    <property type="match status" value="1"/>
</dbReference>
<proteinExistence type="inferred from homology"/>
<dbReference type="HOGENOM" id="CLU_016047_1_0_11"/>
<evidence type="ECO:0000313" key="10">
    <source>
        <dbReference type="Proteomes" id="UP000007962"/>
    </source>
</evidence>
<comment type="similarity">
    <text evidence="7">Belongs to the binding-protein-dependent transport system permease family.</text>
</comment>
<keyword evidence="10" id="KW-1185">Reference proteome</keyword>
<dbReference type="Gene3D" id="1.10.3720.10">
    <property type="entry name" value="MetI-like"/>
    <property type="match status" value="1"/>
</dbReference>
<dbReference type="GO" id="GO:0005886">
    <property type="term" value="C:plasma membrane"/>
    <property type="evidence" value="ECO:0007669"/>
    <property type="project" value="UniProtKB-SubCell"/>
</dbReference>
<evidence type="ECO:0000256" key="2">
    <source>
        <dbReference type="ARBA" id="ARBA00022448"/>
    </source>
</evidence>
<dbReference type="InterPro" id="IPR000515">
    <property type="entry name" value="MetI-like"/>
</dbReference>
<keyword evidence="3" id="KW-1003">Cell membrane</keyword>
<dbReference type="eggNOG" id="COG0395">
    <property type="taxonomic scope" value="Bacteria"/>
</dbReference>
<keyword evidence="5 7" id="KW-1133">Transmembrane helix</keyword>
<evidence type="ECO:0000256" key="7">
    <source>
        <dbReference type="RuleBase" id="RU363032"/>
    </source>
</evidence>
<feature type="transmembrane region" description="Helical" evidence="7">
    <location>
        <begin position="199"/>
        <end position="223"/>
    </location>
</feature>
<protein>
    <submittedName>
        <fullName evidence="9">Binding-protein-dependent transport systems inner membrane component</fullName>
    </submittedName>
</protein>
<feature type="transmembrane region" description="Helical" evidence="7">
    <location>
        <begin position="146"/>
        <end position="167"/>
    </location>
</feature>